<sequence length="115" mass="13524">MRRQQAVMLKHQERERRRQHMMLMKAMEARKKAEERERLKQEKRDEKRLNKERKLELRRLELEMAKELNKPTEDMCLADHKVRELEAAGGALGRDPAVSCGVSKLSASNPDVSLM</sequence>
<dbReference type="GO" id="GO:0005634">
    <property type="term" value="C:nucleus"/>
    <property type="evidence" value="ECO:0007669"/>
    <property type="project" value="UniProtKB-SubCell"/>
</dbReference>
<feature type="region of interest" description="Disordered" evidence="2">
    <location>
        <begin position="29"/>
        <end position="53"/>
    </location>
</feature>
<name>A0A0P7WG86_SCLFO</name>
<reference evidence="3 4" key="1">
    <citation type="submission" date="2015-08" db="EMBL/GenBank/DDBJ databases">
        <title>The genome of the Asian arowana (Scleropages formosus).</title>
        <authorList>
            <person name="Tan M.H."/>
            <person name="Gan H.M."/>
            <person name="Croft L.J."/>
            <person name="Austin C.M."/>
        </authorList>
    </citation>
    <scope>NUCLEOTIDE SEQUENCE [LARGE SCALE GENOMIC DNA]</scope>
    <source>
        <strain evidence="3">Aro1</strain>
    </source>
</reference>
<proteinExistence type="predicted"/>
<accession>A0A0P7WG86</accession>
<gene>
    <name evidence="3" type="ORF">Z043_119306</name>
</gene>
<dbReference type="GO" id="GO:0000785">
    <property type="term" value="C:chromatin"/>
    <property type="evidence" value="ECO:0007669"/>
    <property type="project" value="TreeGrafter"/>
</dbReference>
<comment type="subcellular location">
    <subcellularLocation>
        <location evidence="1">Nucleus</location>
    </subcellularLocation>
</comment>
<dbReference type="PANTHER" id="PTHR45915:SF2">
    <property type="entry name" value="TOUTATIS, ISOFORM E"/>
    <property type="match status" value="1"/>
</dbReference>
<feature type="compositionally biased region" description="Polar residues" evidence="2">
    <location>
        <begin position="105"/>
        <end position="115"/>
    </location>
</feature>
<dbReference type="EMBL" id="JARO02008605">
    <property type="protein sequence ID" value="KPP62508.1"/>
    <property type="molecule type" value="Genomic_DNA"/>
</dbReference>
<dbReference type="AlphaFoldDB" id="A0A0P7WG86"/>
<evidence type="ECO:0000256" key="2">
    <source>
        <dbReference type="SAM" id="MobiDB-lite"/>
    </source>
</evidence>
<protein>
    <submittedName>
        <fullName evidence="3">Uncharacterized protein</fullName>
    </submittedName>
</protein>
<organism evidence="3 4">
    <name type="scientific">Scleropages formosus</name>
    <name type="common">Asian bonytongue</name>
    <name type="synonym">Osteoglossum formosum</name>
    <dbReference type="NCBI Taxonomy" id="113540"/>
    <lineage>
        <taxon>Eukaryota</taxon>
        <taxon>Metazoa</taxon>
        <taxon>Chordata</taxon>
        <taxon>Craniata</taxon>
        <taxon>Vertebrata</taxon>
        <taxon>Euteleostomi</taxon>
        <taxon>Actinopterygii</taxon>
        <taxon>Neopterygii</taxon>
        <taxon>Teleostei</taxon>
        <taxon>Osteoglossocephala</taxon>
        <taxon>Osteoglossomorpha</taxon>
        <taxon>Osteoglossiformes</taxon>
        <taxon>Osteoglossidae</taxon>
        <taxon>Scleropages</taxon>
    </lineage>
</organism>
<evidence type="ECO:0000256" key="1">
    <source>
        <dbReference type="ARBA" id="ARBA00004123"/>
    </source>
</evidence>
<comment type="caution">
    <text evidence="3">The sequence shown here is derived from an EMBL/GenBank/DDBJ whole genome shotgun (WGS) entry which is preliminary data.</text>
</comment>
<feature type="region of interest" description="Disordered" evidence="2">
    <location>
        <begin position="93"/>
        <end position="115"/>
    </location>
</feature>
<dbReference type="Proteomes" id="UP000034805">
    <property type="component" value="Unassembled WGS sequence"/>
</dbReference>
<evidence type="ECO:0000313" key="4">
    <source>
        <dbReference type="Proteomes" id="UP000034805"/>
    </source>
</evidence>
<dbReference type="PANTHER" id="PTHR45915">
    <property type="entry name" value="TRANSCRIPTION INTERMEDIARY FACTOR"/>
    <property type="match status" value="1"/>
</dbReference>
<evidence type="ECO:0000313" key="3">
    <source>
        <dbReference type="EMBL" id="KPP62508.1"/>
    </source>
</evidence>